<evidence type="ECO:0000256" key="8">
    <source>
        <dbReference type="SAM" id="SignalP"/>
    </source>
</evidence>
<dbReference type="InterPro" id="IPR023996">
    <property type="entry name" value="TonB-dep_OMP_SusC/RagA"/>
</dbReference>
<dbReference type="SUPFAM" id="SSF56935">
    <property type="entry name" value="Porins"/>
    <property type="match status" value="1"/>
</dbReference>
<feature type="chain" id="PRO_5002489890" evidence="8">
    <location>
        <begin position="38"/>
        <end position="1061"/>
    </location>
</feature>
<comment type="subcellular location">
    <subcellularLocation>
        <location evidence="1 7">Cell outer membrane</location>
        <topology evidence="1 7">Multi-pass membrane protein</topology>
    </subcellularLocation>
</comment>
<keyword evidence="3 7" id="KW-1134">Transmembrane beta strand</keyword>
<dbReference type="NCBIfam" id="TIGR04057">
    <property type="entry name" value="SusC_RagA_signa"/>
    <property type="match status" value="1"/>
</dbReference>
<dbReference type="EMBL" id="AQHV01000010">
    <property type="protein sequence ID" value="KKB56806.1"/>
    <property type="molecule type" value="Genomic_DNA"/>
</dbReference>
<comment type="caution">
    <text evidence="10">The sequence shown here is derived from an EMBL/GenBank/DDBJ whole genome shotgun (WGS) entry which is preliminary data.</text>
</comment>
<evidence type="ECO:0000256" key="5">
    <source>
        <dbReference type="ARBA" id="ARBA00023136"/>
    </source>
</evidence>
<dbReference type="Proteomes" id="UP000033047">
    <property type="component" value="Unassembled WGS sequence"/>
</dbReference>
<keyword evidence="6 7" id="KW-0998">Cell outer membrane</keyword>
<proteinExistence type="inferred from homology"/>
<feature type="signal peptide" evidence="8">
    <location>
        <begin position="1"/>
        <end position="37"/>
    </location>
</feature>
<dbReference type="GeneID" id="69982715"/>
<evidence type="ECO:0000313" key="10">
    <source>
        <dbReference type="EMBL" id="KKB56806.1"/>
    </source>
</evidence>
<dbReference type="PROSITE" id="PS52016">
    <property type="entry name" value="TONB_DEPENDENT_REC_3"/>
    <property type="match status" value="1"/>
</dbReference>
<keyword evidence="2 7" id="KW-0813">Transport</keyword>
<evidence type="ECO:0000256" key="1">
    <source>
        <dbReference type="ARBA" id="ARBA00004571"/>
    </source>
</evidence>
<evidence type="ECO:0000259" key="9">
    <source>
        <dbReference type="Pfam" id="PF07715"/>
    </source>
</evidence>
<dbReference type="Gene3D" id="2.60.40.1120">
    <property type="entry name" value="Carboxypeptidase-like, regulatory domain"/>
    <property type="match status" value="1"/>
</dbReference>
<dbReference type="SUPFAM" id="SSF49464">
    <property type="entry name" value="Carboxypeptidase regulatory domain-like"/>
    <property type="match status" value="1"/>
</dbReference>
<evidence type="ECO:0000256" key="4">
    <source>
        <dbReference type="ARBA" id="ARBA00022692"/>
    </source>
</evidence>
<dbReference type="GO" id="GO:0009279">
    <property type="term" value="C:cell outer membrane"/>
    <property type="evidence" value="ECO:0007669"/>
    <property type="project" value="UniProtKB-SubCell"/>
</dbReference>
<dbReference type="InterPro" id="IPR039426">
    <property type="entry name" value="TonB-dep_rcpt-like"/>
</dbReference>
<accession>A0A0F5JG53</accession>
<keyword evidence="5 7" id="KW-0472">Membrane</keyword>
<dbReference type="Gene3D" id="2.40.170.20">
    <property type="entry name" value="TonB-dependent receptor, beta-barrel domain"/>
    <property type="match status" value="1"/>
</dbReference>
<name>A0A0F5JG53_9BACT</name>
<feature type="domain" description="TonB-dependent receptor plug" evidence="9">
    <location>
        <begin position="147"/>
        <end position="249"/>
    </location>
</feature>
<organism evidence="10 11">
    <name type="scientific">Parabacteroides goldsteinii DSM 19448 = WAL 12034</name>
    <dbReference type="NCBI Taxonomy" id="927665"/>
    <lineage>
        <taxon>Bacteria</taxon>
        <taxon>Pseudomonadati</taxon>
        <taxon>Bacteroidota</taxon>
        <taxon>Bacteroidia</taxon>
        <taxon>Bacteroidales</taxon>
        <taxon>Tannerellaceae</taxon>
        <taxon>Parabacteroides</taxon>
    </lineage>
</organism>
<evidence type="ECO:0000256" key="3">
    <source>
        <dbReference type="ARBA" id="ARBA00022452"/>
    </source>
</evidence>
<dbReference type="STRING" id="927665.HMPREF1535_01458"/>
<keyword evidence="8" id="KW-0732">Signal</keyword>
<dbReference type="InterPro" id="IPR037066">
    <property type="entry name" value="Plug_dom_sf"/>
</dbReference>
<dbReference type="NCBIfam" id="TIGR04056">
    <property type="entry name" value="OMP_RagA_SusC"/>
    <property type="match status" value="1"/>
</dbReference>
<evidence type="ECO:0000256" key="2">
    <source>
        <dbReference type="ARBA" id="ARBA00022448"/>
    </source>
</evidence>
<dbReference type="AlphaFoldDB" id="A0A0F5JG53"/>
<dbReference type="InterPro" id="IPR008969">
    <property type="entry name" value="CarboxyPept-like_regulatory"/>
</dbReference>
<dbReference type="InterPro" id="IPR023997">
    <property type="entry name" value="TonB-dep_OMP_SusC/RagA_CS"/>
</dbReference>
<dbReference type="InterPro" id="IPR036942">
    <property type="entry name" value="Beta-barrel_TonB_sf"/>
</dbReference>
<reference evidence="10 11" key="1">
    <citation type="submission" date="2013-04" db="EMBL/GenBank/DDBJ databases">
        <title>The Genome Sequence of Parabacteroides goldsteinii DSM 19448.</title>
        <authorList>
            <consortium name="The Broad Institute Genomics Platform"/>
            <person name="Earl A."/>
            <person name="Ward D."/>
            <person name="Feldgarden M."/>
            <person name="Gevers D."/>
            <person name="Martens E."/>
            <person name="Sakamoto M."/>
            <person name="Benno Y."/>
            <person name="Song Y."/>
            <person name="Liu C."/>
            <person name="Lee J."/>
            <person name="Bolanos M."/>
            <person name="Vaisanen M.L."/>
            <person name="Finegold S.M."/>
            <person name="Walker B."/>
            <person name="Young S."/>
            <person name="Zeng Q."/>
            <person name="Gargeya S."/>
            <person name="Fitzgerald M."/>
            <person name="Haas B."/>
            <person name="Abouelleil A."/>
            <person name="Allen A.W."/>
            <person name="Alvarado L."/>
            <person name="Arachchi H.M."/>
            <person name="Berlin A.M."/>
            <person name="Chapman S.B."/>
            <person name="Gainer-Dewar J."/>
            <person name="Goldberg J."/>
            <person name="Griggs A."/>
            <person name="Gujja S."/>
            <person name="Hansen M."/>
            <person name="Howarth C."/>
            <person name="Imamovic A."/>
            <person name="Ireland A."/>
            <person name="Larimer J."/>
            <person name="McCowan C."/>
            <person name="Murphy C."/>
            <person name="Pearson M."/>
            <person name="Poon T.W."/>
            <person name="Priest M."/>
            <person name="Roberts A."/>
            <person name="Saif S."/>
            <person name="Shea T."/>
            <person name="Sisk P."/>
            <person name="Sykes S."/>
            <person name="Wortman J."/>
            <person name="Nusbaum C."/>
            <person name="Birren B."/>
        </authorList>
    </citation>
    <scope>NUCLEOTIDE SEQUENCE [LARGE SCALE GENOMIC DNA]</scope>
    <source>
        <strain evidence="10 11">DSM 19448</strain>
    </source>
</reference>
<dbReference type="InterPro" id="IPR012910">
    <property type="entry name" value="Plug_dom"/>
</dbReference>
<dbReference type="Pfam" id="PF13715">
    <property type="entry name" value="CarbopepD_reg_2"/>
    <property type="match status" value="1"/>
</dbReference>
<evidence type="ECO:0000313" key="11">
    <source>
        <dbReference type="Proteomes" id="UP000033047"/>
    </source>
</evidence>
<gene>
    <name evidence="10" type="ORF">HMPREF1535_01458</name>
</gene>
<evidence type="ECO:0000256" key="7">
    <source>
        <dbReference type="PROSITE-ProRule" id="PRU01360"/>
    </source>
</evidence>
<protein>
    <submittedName>
        <fullName evidence="10">SusC/RagA family TonB-linked outer membrane protein</fullName>
    </submittedName>
</protein>
<evidence type="ECO:0000256" key="6">
    <source>
        <dbReference type="ARBA" id="ARBA00023237"/>
    </source>
</evidence>
<dbReference type="PATRIC" id="fig|927665.4.peg.1490"/>
<dbReference type="Gene3D" id="2.170.130.10">
    <property type="entry name" value="TonB-dependent receptor, plug domain"/>
    <property type="match status" value="1"/>
</dbReference>
<keyword evidence="4 7" id="KW-0812">Transmembrane</keyword>
<comment type="similarity">
    <text evidence="7">Belongs to the TonB-dependent receptor family.</text>
</comment>
<dbReference type="Pfam" id="PF07715">
    <property type="entry name" value="Plug"/>
    <property type="match status" value="1"/>
</dbReference>
<dbReference type="HOGENOM" id="CLU_004317_0_2_10"/>
<sequence>MEIKPVQIQSLSFSIPQRIVKGVQVACLLSFVLPAFAAADSNDLLTVRESKYVEMQQTQKVSGSVSDDFGPLVGVSIHVKGTTNGTVTDMDGNFSLEAKPGDILVISYVGYLTIEHKVTAGPVNLSMKEDTQKLDEVIVLGYGTTTKRSMIAAVSTVNAEEMAALPVTNITQGLAGRSPGLIVQGSGGGINKTSTVSIRGGGTPLVVIDGVIRDYGDFVALAPENIANLSILKDASATAVYGSRASNGILQVTTKQGKEGKPQIDYNFNQSWSQPNVWPDKLNSYERAIHRNVAAANDGVTIPYNDDDLRMFADGSDPYGHPNTDWQKEVMKNFAPQQKHNITISGGGASNTYYASIGHINQQSLYKSDSHYMKRTNFQLTQTSTFKSIGLKTTAQLDGYMQFKTHPYTSTSSGYGNVFSHVQNKSPMEIGRNKYGLVYNNTDNPIAEISDDGGYIDEKENVVNGLLGVEWDLPWVKGLKLRAKGSYRYYIKDNKSWRKDAAQYAWDSQEPTYASKPQLSQYGELGNSWTLQYFAEYNRTFGKHSVSALGGYEYTSGFGHSMGLVRKNYDFPIDQINPGPSSTMENSGGEWENGRAGWVGQVKYNYDNRYFVEASMRYDGSDNFPKDHRWGTFYSGSIGWSLADEAFMETIREKHIFDMLKIRASYGQVGLDNWGNDGDTYHIGRFAYLTSYGLGGQEYVMNGEYVPGFWEGSLPSPDLTWFTTDQFDAGFDFSSLNNRLYGSFDYFYYATKGFLYAPDALDVGYTDPLGVSLPKISTDGEHRRAGVEFQLGWRDDIGDFHYDVAFNFTKFDELWANNPSESLENKKNPYKRTTQQRGYAGVYYENMGFYKDANDVYNSVQRTGSHSLTAGDLKYYDFNGDGVIDGADQHRLGKSSFPRANYGLNINLSYKGFSFSTLFQGATRFDMYLGSVLMMSDANTGSSPTYEFQTDYWTPENTDAKFPRLLSSTGNNGSNNTVGSDFWLINGGYLRMRDIQVGYDFKRILLKKTPWITRLNVALSGQNIFTISEATKYGIDPENGSANRYDYPNERVFAINFGIGF</sequence>
<dbReference type="RefSeq" id="WP_009860745.1">
    <property type="nucleotide sequence ID" value="NZ_KQ033912.1"/>
</dbReference>